<name>A0A085VXF4_9BACT</name>
<evidence type="ECO:0000313" key="1">
    <source>
        <dbReference type="EMBL" id="KFE60117.1"/>
    </source>
</evidence>
<organism evidence="1 2">
    <name type="scientific">Hyalangium minutum</name>
    <dbReference type="NCBI Taxonomy" id="394096"/>
    <lineage>
        <taxon>Bacteria</taxon>
        <taxon>Pseudomonadati</taxon>
        <taxon>Myxococcota</taxon>
        <taxon>Myxococcia</taxon>
        <taxon>Myxococcales</taxon>
        <taxon>Cystobacterineae</taxon>
        <taxon>Archangiaceae</taxon>
        <taxon>Hyalangium</taxon>
    </lineage>
</organism>
<dbReference type="Proteomes" id="UP000028725">
    <property type="component" value="Unassembled WGS sequence"/>
</dbReference>
<dbReference type="STRING" id="394096.DB31_5988"/>
<gene>
    <name evidence="1" type="ORF">DB31_5988</name>
</gene>
<proteinExistence type="predicted"/>
<evidence type="ECO:0000313" key="2">
    <source>
        <dbReference type="Proteomes" id="UP000028725"/>
    </source>
</evidence>
<dbReference type="RefSeq" id="WP_044199315.1">
    <property type="nucleotide sequence ID" value="NZ_JMCB01000031.1"/>
</dbReference>
<comment type="caution">
    <text evidence="1">The sequence shown here is derived from an EMBL/GenBank/DDBJ whole genome shotgun (WGS) entry which is preliminary data.</text>
</comment>
<reference evidence="1 2" key="1">
    <citation type="submission" date="2014-04" db="EMBL/GenBank/DDBJ databases">
        <title>Genome assembly of Hyalangium minutum DSM 14724.</title>
        <authorList>
            <person name="Sharma G."/>
            <person name="Subramanian S."/>
        </authorList>
    </citation>
    <scope>NUCLEOTIDE SEQUENCE [LARGE SCALE GENOMIC DNA]</scope>
    <source>
        <strain evidence="1 2">DSM 14724</strain>
    </source>
</reference>
<dbReference type="AlphaFoldDB" id="A0A085VXF4"/>
<sequence length="79" mass="8472">MSAHEGGKALEQAYAQNAQLRTQAEEEFRKAVARQCRAGLTDTQILRVLRASGFKGTVDKVKAAREASGLPPNTKGGTE</sequence>
<dbReference type="EMBL" id="JMCB01000031">
    <property type="protein sequence ID" value="KFE60117.1"/>
    <property type="molecule type" value="Genomic_DNA"/>
</dbReference>
<protein>
    <submittedName>
        <fullName evidence="1">Uncharacterized protein</fullName>
    </submittedName>
</protein>
<accession>A0A085VXF4</accession>
<keyword evidence="2" id="KW-1185">Reference proteome</keyword>